<protein>
    <recommendedName>
        <fullName evidence="2">CCHC-type domain-containing protein</fullName>
    </recommendedName>
</protein>
<reference evidence="3 4" key="1">
    <citation type="submission" date="2022-12" db="EMBL/GenBank/DDBJ databases">
        <title>Chromosome-level genome of Tegillarca granosa.</title>
        <authorList>
            <person name="Kim J."/>
        </authorList>
    </citation>
    <scope>NUCLEOTIDE SEQUENCE [LARGE SCALE GENOMIC DNA]</scope>
    <source>
        <strain evidence="3">Teg-2019</strain>
        <tissue evidence="3">Adductor muscle</tissue>
    </source>
</reference>
<dbReference type="Pfam" id="PF00098">
    <property type="entry name" value="zf-CCHC"/>
    <property type="match status" value="1"/>
</dbReference>
<gene>
    <name evidence="3" type="ORF">KUTeg_004240</name>
</gene>
<dbReference type="InterPro" id="IPR036875">
    <property type="entry name" value="Znf_CCHC_sf"/>
</dbReference>
<feature type="non-terminal residue" evidence="3">
    <location>
        <position position="191"/>
    </location>
</feature>
<evidence type="ECO:0000259" key="2">
    <source>
        <dbReference type="PROSITE" id="PS50158"/>
    </source>
</evidence>
<accession>A0ABQ9FPF4</accession>
<keyword evidence="1" id="KW-0863">Zinc-finger</keyword>
<keyword evidence="4" id="KW-1185">Reference proteome</keyword>
<dbReference type="EMBL" id="JARBDR010000214">
    <property type="protein sequence ID" value="KAJ8319149.1"/>
    <property type="molecule type" value="Genomic_DNA"/>
</dbReference>
<evidence type="ECO:0000256" key="1">
    <source>
        <dbReference type="PROSITE-ProRule" id="PRU00047"/>
    </source>
</evidence>
<comment type="caution">
    <text evidence="3">The sequence shown here is derived from an EMBL/GenBank/DDBJ whole genome shotgun (WGS) entry which is preliminary data.</text>
</comment>
<evidence type="ECO:0000313" key="3">
    <source>
        <dbReference type="EMBL" id="KAJ8319149.1"/>
    </source>
</evidence>
<name>A0ABQ9FPF4_TEGGR</name>
<dbReference type="PROSITE" id="PS50158">
    <property type="entry name" value="ZF_CCHC"/>
    <property type="match status" value="1"/>
</dbReference>
<proteinExistence type="predicted"/>
<sequence>MTNDNLRSNHVIYRCLGVGPPPLRPGVCFGCGVPGHWRKKCPDKVQTHKMSTCLDYACFTSSLNYQCDHNICFQDVNVHSSKLSTHVSSPVGRLPRNVSEWIKIEKSSWLPSQSIIWLGYNWNFANATVSISDDRIQRLVTSLEHMIASLNIQQNINDAISSSGLDLVEKNIHLGDHMTHYLLKSKSDNTI</sequence>
<feature type="domain" description="CCHC-type" evidence="2">
    <location>
        <begin position="28"/>
        <end position="43"/>
    </location>
</feature>
<keyword evidence="1" id="KW-0862">Zinc</keyword>
<dbReference type="SMART" id="SM00343">
    <property type="entry name" value="ZnF_C2HC"/>
    <property type="match status" value="1"/>
</dbReference>
<dbReference type="InterPro" id="IPR001878">
    <property type="entry name" value="Znf_CCHC"/>
</dbReference>
<organism evidence="3 4">
    <name type="scientific">Tegillarca granosa</name>
    <name type="common">Malaysian cockle</name>
    <name type="synonym">Anadara granosa</name>
    <dbReference type="NCBI Taxonomy" id="220873"/>
    <lineage>
        <taxon>Eukaryota</taxon>
        <taxon>Metazoa</taxon>
        <taxon>Spiralia</taxon>
        <taxon>Lophotrochozoa</taxon>
        <taxon>Mollusca</taxon>
        <taxon>Bivalvia</taxon>
        <taxon>Autobranchia</taxon>
        <taxon>Pteriomorphia</taxon>
        <taxon>Arcoida</taxon>
        <taxon>Arcoidea</taxon>
        <taxon>Arcidae</taxon>
        <taxon>Tegillarca</taxon>
    </lineage>
</organism>
<dbReference type="SUPFAM" id="SSF57756">
    <property type="entry name" value="Retrovirus zinc finger-like domains"/>
    <property type="match status" value="1"/>
</dbReference>
<dbReference type="Gene3D" id="4.10.60.10">
    <property type="entry name" value="Zinc finger, CCHC-type"/>
    <property type="match status" value="1"/>
</dbReference>
<evidence type="ECO:0000313" key="4">
    <source>
        <dbReference type="Proteomes" id="UP001217089"/>
    </source>
</evidence>
<dbReference type="Proteomes" id="UP001217089">
    <property type="component" value="Unassembled WGS sequence"/>
</dbReference>
<keyword evidence="1" id="KW-0479">Metal-binding</keyword>